<proteinExistence type="predicted"/>
<protein>
    <submittedName>
        <fullName evidence="1">Uncharacterized protein</fullName>
    </submittedName>
</protein>
<name>A0A1C9EG77_ATV</name>
<sequence length="59" mass="7013">MNQDQEEEKPTCYDLLKVKHDLNKYNENIIRQLKMSHAPIDACEIFLFLLEKWCTTGGR</sequence>
<dbReference type="EMBL" id="KX607102">
    <property type="protein sequence ID" value="AON96484.1"/>
    <property type="molecule type" value="Genomic_DNA"/>
</dbReference>
<reference evidence="1" key="1">
    <citation type="submission" date="2016-07" db="EMBL/GenBank/DDBJ databases">
        <authorList>
            <person name="Vestergaard G."/>
            <person name="Garrett R.A."/>
        </authorList>
    </citation>
    <scope>NUCLEOTIDE SEQUENCE [LARGE SCALE GENOMIC DNA]</scope>
    <source>
        <strain evidence="1">ATV.v1</strain>
    </source>
</reference>
<evidence type="ECO:0000313" key="1">
    <source>
        <dbReference type="EMBL" id="AON96484.1"/>
    </source>
</evidence>
<dbReference type="SMR" id="A0A1C9EG77"/>
<accession>A0A1C9EG77</accession>
<dbReference type="Proteomes" id="UP000225139">
    <property type="component" value="Segment"/>
</dbReference>
<organism evidence="1">
    <name type="scientific">Acidianus two-tailed phage variant 1</name>
    <dbReference type="NCBI Taxonomy" id="1898550"/>
    <lineage>
        <taxon>Viruses</taxon>
        <taxon>Viruses incertae sedis</taxon>
        <taxon>Bicaudaviridae</taxon>
        <taxon>Bicaudavirus</taxon>
        <taxon>Acidianus two-tailed virus</taxon>
    </lineage>
</organism>